<reference evidence="1 2" key="1">
    <citation type="journal article" date="2023" name="Mol. Ecol. Resour.">
        <title>Chromosome-level genome assembly of a triploid poplar Populus alba 'Berolinensis'.</title>
        <authorList>
            <person name="Chen S."/>
            <person name="Yu Y."/>
            <person name="Wang X."/>
            <person name="Wang S."/>
            <person name="Zhang T."/>
            <person name="Zhou Y."/>
            <person name="He R."/>
            <person name="Meng N."/>
            <person name="Wang Y."/>
            <person name="Liu W."/>
            <person name="Liu Z."/>
            <person name="Liu J."/>
            <person name="Guo Q."/>
            <person name="Huang H."/>
            <person name="Sederoff R.R."/>
            <person name="Wang G."/>
            <person name="Qu G."/>
            <person name="Chen S."/>
        </authorList>
    </citation>
    <scope>NUCLEOTIDE SEQUENCE [LARGE SCALE GENOMIC DNA]</scope>
    <source>
        <strain evidence="1">SC-2020</strain>
    </source>
</reference>
<evidence type="ECO:0000313" key="1">
    <source>
        <dbReference type="EMBL" id="KAJ6968177.1"/>
    </source>
</evidence>
<comment type="caution">
    <text evidence="1">The sequence shown here is derived from an EMBL/GenBank/DDBJ whole genome shotgun (WGS) entry which is preliminary data.</text>
</comment>
<organism evidence="1 2">
    <name type="scientific">Populus alba x Populus x berolinensis</name>
    <dbReference type="NCBI Taxonomy" id="444605"/>
    <lineage>
        <taxon>Eukaryota</taxon>
        <taxon>Viridiplantae</taxon>
        <taxon>Streptophyta</taxon>
        <taxon>Embryophyta</taxon>
        <taxon>Tracheophyta</taxon>
        <taxon>Spermatophyta</taxon>
        <taxon>Magnoliopsida</taxon>
        <taxon>eudicotyledons</taxon>
        <taxon>Gunneridae</taxon>
        <taxon>Pentapetalae</taxon>
        <taxon>rosids</taxon>
        <taxon>fabids</taxon>
        <taxon>Malpighiales</taxon>
        <taxon>Salicaceae</taxon>
        <taxon>Saliceae</taxon>
        <taxon>Populus</taxon>
    </lineage>
</organism>
<keyword evidence="2" id="KW-1185">Reference proteome</keyword>
<dbReference type="Proteomes" id="UP001164929">
    <property type="component" value="Chromosome 16"/>
</dbReference>
<evidence type="ECO:0000313" key="2">
    <source>
        <dbReference type="Proteomes" id="UP001164929"/>
    </source>
</evidence>
<gene>
    <name evidence="1" type="ORF">NC653_036197</name>
</gene>
<protein>
    <submittedName>
        <fullName evidence="1">Uncharacterized protein</fullName>
    </submittedName>
</protein>
<name>A0AAD6LLY0_9ROSI</name>
<dbReference type="EMBL" id="JAQIZT010000016">
    <property type="protein sequence ID" value="KAJ6968177.1"/>
    <property type="molecule type" value="Genomic_DNA"/>
</dbReference>
<dbReference type="AlphaFoldDB" id="A0AAD6LLY0"/>
<accession>A0AAD6LLY0</accession>
<proteinExistence type="predicted"/>
<sequence>MEGDDWLLLAKDVPALCSRWSQVCCSAGRVVDTAHGKKRGVRAGAYGGYGGHGLGKMVWVYMGCWFEYKQGLLREKGSLCAEGKSWLRKGEERSSNPTLFIGRGRGKSCIYWGKIAALDSVGKHLNRWLKVYTSSCQIWQLKAVNCPRWPL</sequence>